<dbReference type="RefSeq" id="XP_009065581.1">
    <property type="nucleotide sequence ID" value="XM_009067333.1"/>
</dbReference>
<feature type="region of interest" description="Disordered" evidence="1">
    <location>
        <begin position="297"/>
        <end position="318"/>
    </location>
</feature>
<evidence type="ECO:0000313" key="3">
    <source>
        <dbReference type="Proteomes" id="UP000030746"/>
    </source>
</evidence>
<dbReference type="KEGG" id="lgi:LOTGIDRAFT_236447"/>
<reference evidence="2 3" key="1">
    <citation type="journal article" date="2013" name="Nature">
        <title>Insights into bilaterian evolution from three spiralian genomes.</title>
        <authorList>
            <person name="Simakov O."/>
            <person name="Marletaz F."/>
            <person name="Cho S.J."/>
            <person name="Edsinger-Gonzales E."/>
            <person name="Havlak P."/>
            <person name="Hellsten U."/>
            <person name="Kuo D.H."/>
            <person name="Larsson T."/>
            <person name="Lv J."/>
            <person name="Arendt D."/>
            <person name="Savage R."/>
            <person name="Osoegawa K."/>
            <person name="de Jong P."/>
            <person name="Grimwood J."/>
            <person name="Chapman J.A."/>
            <person name="Shapiro H."/>
            <person name="Aerts A."/>
            <person name="Otillar R.P."/>
            <person name="Terry A.Y."/>
            <person name="Boore J.L."/>
            <person name="Grigoriev I.V."/>
            <person name="Lindberg D.R."/>
            <person name="Seaver E.C."/>
            <person name="Weisblat D.A."/>
            <person name="Putnam N.H."/>
            <person name="Rokhsar D.S."/>
        </authorList>
    </citation>
    <scope>NUCLEOTIDE SEQUENCE [LARGE SCALE GENOMIC DNA]</scope>
</reference>
<accession>V3ZHV3</accession>
<dbReference type="HOGENOM" id="CLU_604525_0_0_1"/>
<dbReference type="STRING" id="225164.V3ZHV3"/>
<evidence type="ECO:0000313" key="2">
    <source>
        <dbReference type="EMBL" id="ESO83802.1"/>
    </source>
</evidence>
<dbReference type="EMBL" id="KB203598">
    <property type="protein sequence ID" value="ESO83802.1"/>
    <property type="molecule type" value="Genomic_DNA"/>
</dbReference>
<feature type="compositionally biased region" description="Polar residues" evidence="1">
    <location>
        <begin position="395"/>
        <end position="406"/>
    </location>
</feature>
<name>V3ZHV3_LOTGI</name>
<feature type="region of interest" description="Disordered" evidence="1">
    <location>
        <begin position="374"/>
        <end position="408"/>
    </location>
</feature>
<evidence type="ECO:0000256" key="1">
    <source>
        <dbReference type="SAM" id="MobiDB-lite"/>
    </source>
</evidence>
<organism evidence="2 3">
    <name type="scientific">Lottia gigantea</name>
    <name type="common">Giant owl limpet</name>
    <dbReference type="NCBI Taxonomy" id="225164"/>
    <lineage>
        <taxon>Eukaryota</taxon>
        <taxon>Metazoa</taxon>
        <taxon>Spiralia</taxon>
        <taxon>Lophotrochozoa</taxon>
        <taxon>Mollusca</taxon>
        <taxon>Gastropoda</taxon>
        <taxon>Patellogastropoda</taxon>
        <taxon>Lottioidea</taxon>
        <taxon>Lottiidae</taxon>
        <taxon>Lottia</taxon>
    </lineage>
</organism>
<dbReference type="CTD" id="20250154"/>
<dbReference type="AlphaFoldDB" id="V3ZHV3"/>
<dbReference type="GeneID" id="20250154"/>
<keyword evidence="3" id="KW-1185">Reference proteome</keyword>
<gene>
    <name evidence="2" type="ORF">LOTGIDRAFT_236447</name>
</gene>
<dbReference type="OrthoDB" id="6099701at2759"/>
<proteinExistence type="predicted"/>
<dbReference type="Proteomes" id="UP000030746">
    <property type="component" value="Unassembled WGS sequence"/>
</dbReference>
<protein>
    <submittedName>
        <fullName evidence="2">Uncharacterized protein</fullName>
    </submittedName>
</protein>
<feature type="compositionally biased region" description="Polar residues" evidence="1">
    <location>
        <begin position="299"/>
        <end position="318"/>
    </location>
</feature>
<sequence>MTIAVKVNSLQDLQTRRQEILSHIHHNIQLTPTLSESDQTQYIARGASNTNQANRREKTPISICTNGAYCGTVSGTDQHNMCNGLSQTEKAYTILKKELFNNPQQAPDPRDLSWPTPPISVNAIAEFEDQLIQSYPSLDNEASLVSECQKSSCSASVDDDDFNSFCVSLDEDLETDGDVNYSQWSGGIDWSTPSSSDSRTSCSSTVSVDLFDWFEKQSIQYNAVQRMSSSEFIPFDPPIVSRFGPISRAARSKSKNSDPVIVTADEAIMKMTPVTAITPTQRPYPVTSPAPSRYKIPGQSIQPLPTTNTQTTHGQPHTLWHQHSNLSFAHRGIGGQQLHRELNRLEHNASEAPTQDERLAYELQAIELKISMRTGKRPDPIEQPDLGNIEPPANSALSPPSQQQRTALRMAAVEAQIERKDELSLRQQQEEVDRQLAEKLIMEELKSKKYSRK</sequence>